<protein>
    <submittedName>
        <fullName evidence="3">YciI family protein</fullName>
    </submittedName>
</protein>
<comment type="similarity">
    <text evidence="1">Belongs to the YciI family.</text>
</comment>
<dbReference type="Pfam" id="PF03795">
    <property type="entry name" value="YCII"/>
    <property type="match status" value="1"/>
</dbReference>
<accession>A0A8G0ZVF4</accession>
<evidence type="ECO:0000259" key="2">
    <source>
        <dbReference type="Pfam" id="PF03795"/>
    </source>
</evidence>
<sequence length="119" mass="13371">MRYMFLIYLDEAKFAVMSQSQRDGYVNAMLDYDAELAAEGRLVFSEPLKTPDHAITVRTWGGQLTTTDGPFMETKEHLSGFVVIEARDMTEAIQIAARMPLAETGSIEVRPLDVLERIA</sequence>
<reference evidence="3" key="1">
    <citation type="submission" date="2021-02" db="EMBL/GenBank/DDBJ databases">
        <title>Rhodobacter shimadae sp. nov., an aerobic anoxygenic phototrophic bacterium isolated from a hot spring.</title>
        <authorList>
            <person name="Muramatsu S."/>
            <person name="Haruta S."/>
            <person name="Hirose S."/>
            <person name="Hanada S."/>
        </authorList>
    </citation>
    <scope>NUCLEOTIDE SEQUENCE</scope>
    <source>
        <strain evidence="3">N10</strain>
    </source>
</reference>
<gene>
    <name evidence="3" type="ORF">JO391_13295</name>
</gene>
<keyword evidence="4" id="KW-1185">Reference proteome</keyword>
<dbReference type="SUPFAM" id="SSF54909">
    <property type="entry name" value="Dimeric alpha+beta barrel"/>
    <property type="match status" value="1"/>
</dbReference>
<dbReference type="AlphaFoldDB" id="A0A8G0ZVF4"/>
<evidence type="ECO:0000313" key="3">
    <source>
        <dbReference type="EMBL" id="QYZ68739.1"/>
    </source>
</evidence>
<evidence type="ECO:0000256" key="1">
    <source>
        <dbReference type="ARBA" id="ARBA00007689"/>
    </source>
</evidence>
<dbReference type="Gene3D" id="3.30.70.1060">
    <property type="entry name" value="Dimeric alpha+beta barrel"/>
    <property type="match status" value="1"/>
</dbReference>
<dbReference type="PANTHER" id="PTHR35174:SF3">
    <property type="entry name" value="BLL7171 PROTEIN"/>
    <property type="match status" value="1"/>
</dbReference>
<dbReference type="RefSeq" id="WP_220660962.1">
    <property type="nucleotide sequence ID" value="NZ_CP069370.1"/>
</dbReference>
<proteinExistence type="inferred from homology"/>
<evidence type="ECO:0000313" key="4">
    <source>
        <dbReference type="Proteomes" id="UP000826300"/>
    </source>
</evidence>
<dbReference type="PANTHER" id="PTHR35174">
    <property type="entry name" value="BLL7171 PROTEIN-RELATED"/>
    <property type="match status" value="1"/>
</dbReference>
<dbReference type="EMBL" id="CP069370">
    <property type="protein sequence ID" value="QYZ68739.1"/>
    <property type="molecule type" value="Genomic_DNA"/>
</dbReference>
<feature type="domain" description="YCII-related" evidence="2">
    <location>
        <begin position="1"/>
        <end position="112"/>
    </location>
</feature>
<dbReference type="KEGG" id="nsm:JO391_13295"/>
<name>A0A8G0ZVF4_9RHOB</name>
<dbReference type="Proteomes" id="UP000826300">
    <property type="component" value="Chromosome"/>
</dbReference>
<dbReference type="InterPro" id="IPR011008">
    <property type="entry name" value="Dimeric_a/b-barrel"/>
</dbReference>
<dbReference type="InterPro" id="IPR005545">
    <property type="entry name" value="YCII"/>
</dbReference>
<organism evidence="3 4">
    <name type="scientific">Neotabrizicola shimadae</name>
    <dbReference type="NCBI Taxonomy" id="2807096"/>
    <lineage>
        <taxon>Bacteria</taxon>
        <taxon>Pseudomonadati</taxon>
        <taxon>Pseudomonadota</taxon>
        <taxon>Alphaproteobacteria</taxon>
        <taxon>Rhodobacterales</taxon>
        <taxon>Paracoccaceae</taxon>
        <taxon>Neotabrizicola</taxon>
    </lineage>
</organism>